<evidence type="ECO:0000313" key="3">
    <source>
        <dbReference type="Proteomes" id="UP000693892"/>
    </source>
</evidence>
<organism evidence="2 3">
    <name type="scientific">Leucobacter soli</name>
    <dbReference type="NCBI Taxonomy" id="2812850"/>
    <lineage>
        <taxon>Bacteria</taxon>
        <taxon>Bacillati</taxon>
        <taxon>Actinomycetota</taxon>
        <taxon>Actinomycetes</taxon>
        <taxon>Micrococcales</taxon>
        <taxon>Microbacteriaceae</taxon>
        <taxon>Leucobacter</taxon>
    </lineage>
</organism>
<gene>
    <name evidence="2" type="ORF">LEUCIP111803_01339</name>
</gene>
<evidence type="ECO:0000256" key="1">
    <source>
        <dbReference type="SAM" id="MobiDB-lite"/>
    </source>
</evidence>
<sequence length="95" mass="9565">MTESAETTPAVSTGAGAEPSDGAHDAGDPSTAGLLGADGSQAEGLLSADGSQTEGLLSRLEVIDSQPIGQRAAGFDQLAEELLSELQRSDHEGEQ</sequence>
<dbReference type="EMBL" id="CAJVAP010000012">
    <property type="protein sequence ID" value="CAG7610602.1"/>
    <property type="molecule type" value="Genomic_DNA"/>
</dbReference>
<dbReference type="AlphaFoldDB" id="A0A916JZW1"/>
<comment type="caution">
    <text evidence="2">The sequence shown here is derived from an EMBL/GenBank/DDBJ whole genome shotgun (WGS) entry which is preliminary data.</text>
</comment>
<accession>A0A916JZW1</accession>
<evidence type="ECO:0000313" key="2">
    <source>
        <dbReference type="EMBL" id="CAG7610602.1"/>
    </source>
</evidence>
<dbReference type="RefSeq" id="WP_218114960.1">
    <property type="nucleotide sequence ID" value="NZ_CAJVAP010000012.1"/>
</dbReference>
<feature type="compositionally biased region" description="Polar residues" evidence="1">
    <location>
        <begin position="1"/>
        <end position="11"/>
    </location>
</feature>
<protein>
    <submittedName>
        <fullName evidence="2">Uncharacterized protein</fullName>
    </submittedName>
</protein>
<dbReference type="Proteomes" id="UP000693892">
    <property type="component" value="Unassembled WGS sequence"/>
</dbReference>
<reference evidence="2" key="1">
    <citation type="submission" date="2021-06" db="EMBL/GenBank/DDBJ databases">
        <authorList>
            <person name="Criscuolo A."/>
        </authorList>
    </citation>
    <scope>NUCLEOTIDE SEQUENCE</scope>
    <source>
        <strain evidence="2">CIP111803</strain>
    </source>
</reference>
<name>A0A916JZW1_9MICO</name>
<feature type="region of interest" description="Disordered" evidence="1">
    <location>
        <begin position="1"/>
        <end position="50"/>
    </location>
</feature>
<keyword evidence="3" id="KW-1185">Reference proteome</keyword>
<proteinExistence type="predicted"/>